<evidence type="ECO:0000313" key="1">
    <source>
        <dbReference type="EMBL" id="QJD79544.1"/>
    </source>
</evidence>
<accession>A0A7L5DM42</accession>
<dbReference type="EMBL" id="CP051677">
    <property type="protein sequence ID" value="QJD79544.1"/>
    <property type="molecule type" value="Genomic_DNA"/>
</dbReference>
<gene>
    <name evidence="1" type="ORF">HH216_14830</name>
</gene>
<dbReference type="AlphaFoldDB" id="A0A7L5DM42"/>
<evidence type="ECO:0000313" key="2">
    <source>
        <dbReference type="Proteomes" id="UP000501128"/>
    </source>
</evidence>
<reference evidence="1 2" key="1">
    <citation type="submission" date="2020-04" db="EMBL/GenBank/DDBJ databases">
        <title>Genome sequencing of novel species.</title>
        <authorList>
            <person name="Heo J."/>
            <person name="Kim S.-J."/>
            <person name="Kim J.-S."/>
            <person name="Hong S.-B."/>
            <person name="Kwon S.-W."/>
        </authorList>
    </citation>
    <scope>NUCLEOTIDE SEQUENCE [LARGE SCALE GENOMIC DNA]</scope>
    <source>
        <strain evidence="1 2">CJU-R4</strain>
    </source>
</reference>
<keyword evidence="2" id="KW-1185">Reference proteome</keyword>
<organism evidence="1 2">
    <name type="scientific">Spirosoma rhododendri</name>
    <dbReference type="NCBI Taxonomy" id="2728024"/>
    <lineage>
        <taxon>Bacteria</taxon>
        <taxon>Pseudomonadati</taxon>
        <taxon>Bacteroidota</taxon>
        <taxon>Cytophagia</taxon>
        <taxon>Cytophagales</taxon>
        <taxon>Cytophagaceae</taxon>
        <taxon>Spirosoma</taxon>
    </lineage>
</organism>
<sequence length="71" mass="8359">MAKNSPTTDEAFRLILDSDYYWSLTGLDKSVRRNYRHLINSGRGVTIDKKEEMLKKAQFSVEHEKTWNLPE</sequence>
<dbReference type="RefSeq" id="WP_169551508.1">
    <property type="nucleotide sequence ID" value="NZ_CP051677.1"/>
</dbReference>
<protein>
    <submittedName>
        <fullName evidence="1">Uncharacterized protein</fullName>
    </submittedName>
</protein>
<name>A0A7L5DM42_9BACT</name>
<dbReference type="Proteomes" id="UP000501128">
    <property type="component" value="Chromosome"/>
</dbReference>
<dbReference type="KEGG" id="srho:HH216_14830"/>
<proteinExistence type="predicted"/>